<reference evidence="1" key="1">
    <citation type="submission" date="2020-10" db="EMBL/GenBank/DDBJ databases">
        <title>Genome Sequence of Monilinia vaccinii-corymbosi Sheds Light on Mummy Berry Disease Infection of Blueberry and Mating Type.</title>
        <authorList>
            <person name="Yow A.G."/>
            <person name="Zhang Y."/>
            <person name="Bansal K."/>
            <person name="Eacker S.M."/>
            <person name="Sullivan S."/>
            <person name="Liachko I."/>
            <person name="Cubeta M.A."/>
            <person name="Rollins J.A."/>
            <person name="Ashrafi H."/>
        </authorList>
    </citation>
    <scope>NUCLEOTIDE SEQUENCE</scope>
    <source>
        <strain evidence="1">RL-1</strain>
    </source>
</reference>
<feature type="non-terminal residue" evidence="1">
    <location>
        <position position="131"/>
    </location>
</feature>
<evidence type="ECO:0000313" key="1">
    <source>
        <dbReference type="EMBL" id="QSZ30453.1"/>
    </source>
</evidence>
<sequence>MNLMAVDDMVAEMTETEATAAVIVTTTMMLPVESIVTPDLVMVVIATAVEAMNAVEGDTKTVTDTTEVVVMIDQLETRLLLLPMVIKLLVEMLESHMEVVSDPLVKSYDLEERKKSKELWICDFHSCGCTS</sequence>
<evidence type="ECO:0000313" key="2">
    <source>
        <dbReference type="Proteomes" id="UP000672032"/>
    </source>
</evidence>
<gene>
    <name evidence="1" type="ORF">DSL72_000007</name>
</gene>
<name>A0A8A3NY50_9HELO</name>
<organism evidence="1 2">
    <name type="scientific">Monilinia vaccinii-corymbosi</name>
    <dbReference type="NCBI Taxonomy" id="61207"/>
    <lineage>
        <taxon>Eukaryota</taxon>
        <taxon>Fungi</taxon>
        <taxon>Dikarya</taxon>
        <taxon>Ascomycota</taxon>
        <taxon>Pezizomycotina</taxon>
        <taxon>Leotiomycetes</taxon>
        <taxon>Helotiales</taxon>
        <taxon>Sclerotiniaceae</taxon>
        <taxon>Monilinia</taxon>
    </lineage>
</organism>
<accession>A0A8A3NY50</accession>
<keyword evidence="2" id="KW-1185">Reference proteome</keyword>
<dbReference type="EMBL" id="CP063406">
    <property type="protein sequence ID" value="QSZ30453.1"/>
    <property type="molecule type" value="Genomic_DNA"/>
</dbReference>
<protein>
    <submittedName>
        <fullName evidence="1">Uncharacterized protein</fullName>
    </submittedName>
</protein>
<dbReference type="Proteomes" id="UP000672032">
    <property type="component" value="Chromosome 2"/>
</dbReference>
<proteinExistence type="predicted"/>
<dbReference type="AlphaFoldDB" id="A0A8A3NY50"/>